<feature type="region of interest" description="Disordered" evidence="1">
    <location>
        <begin position="300"/>
        <end position="331"/>
    </location>
</feature>
<feature type="region of interest" description="Disordered" evidence="1">
    <location>
        <begin position="655"/>
        <end position="700"/>
    </location>
</feature>
<name>A0ABN9X7S5_9DINO</name>
<feature type="compositionally biased region" description="Polar residues" evidence="1">
    <location>
        <begin position="685"/>
        <end position="700"/>
    </location>
</feature>
<organism evidence="2 3">
    <name type="scientific">Prorocentrum cordatum</name>
    <dbReference type="NCBI Taxonomy" id="2364126"/>
    <lineage>
        <taxon>Eukaryota</taxon>
        <taxon>Sar</taxon>
        <taxon>Alveolata</taxon>
        <taxon>Dinophyceae</taxon>
        <taxon>Prorocentrales</taxon>
        <taxon>Prorocentraceae</taxon>
        <taxon>Prorocentrum</taxon>
    </lineage>
</organism>
<feature type="region of interest" description="Disordered" evidence="1">
    <location>
        <begin position="86"/>
        <end position="107"/>
    </location>
</feature>
<feature type="compositionally biased region" description="Polar residues" evidence="1">
    <location>
        <begin position="318"/>
        <end position="331"/>
    </location>
</feature>
<gene>
    <name evidence="2" type="ORF">PCOR1329_LOCUS73066</name>
</gene>
<dbReference type="Proteomes" id="UP001189429">
    <property type="component" value="Unassembled WGS sequence"/>
</dbReference>
<keyword evidence="3" id="KW-1185">Reference proteome</keyword>
<evidence type="ECO:0000256" key="1">
    <source>
        <dbReference type="SAM" id="MobiDB-lite"/>
    </source>
</evidence>
<proteinExistence type="predicted"/>
<feature type="compositionally biased region" description="Basic residues" evidence="1">
    <location>
        <begin position="244"/>
        <end position="264"/>
    </location>
</feature>
<feature type="region of interest" description="Disordered" evidence="1">
    <location>
        <begin position="244"/>
        <end position="283"/>
    </location>
</feature>
<comment type="caution">
    <text evidence="2">The sequence shown here is derived from an EMBL/GenBank/DDBJ whole genome shotgun (WGS) entry which is preliminary data.</text>
</comment>
<dbReference type="EMBL" id="CAUYUJ010019815">
    <property type="protein sequence ID" value="CAK0893832.1"/>
    <property type="molecule type" value="Genomic_DNA"/>
</dbReference>
<protein>
    <submittedName>
        <fullName evidence="2">Uncharacterized protein</fullName>
    </submittedName>
</protein>
<reference evidence="2" key="1">
    <citation type="submission" date="2023-10" db="EMBL/GenBank/DDBJ databases">
        <authorList>
            <person name="Chen Y."/>
            <person name="Shah S."/>
            <person name="Dougan E. K."/>
            <person name="Thang M."/>
            <person name="Chan C."/>
        </authorList>
    </citation>
    <scope>NUCLEOTIDE SEQUENCE [LARGE SCALE GENOMIC DNA]</scope>
</reference>
<evidence type="ECO:0000313" key="3">
    <source>
        <dbReference type="Proteomes" id="UP001189429"/>
    </source>
</evidence>
<sequence length="700" mass="77261">MAALAQAIQALRIGTVEVPVSPPLADALTDCDDGGVPLEALSQEEEREENNLVAEQVRSRACSQDNIPLRYYDYVMANAPQMNGGIPAGPHIMQSNTKTPPSWDPARESSYPLRDWITDIRMWEAMTDIPARSIAPAVVLQLSGLAREISREVPPDQLQDGVYMDLRDGAGHRWCSGLDLLIHGLRRKFMPLEVETAIASMTDLTSDDDGNDLAESTFHISAQMSDSDLYEVYALAKKHWRRRADRLPRRRRYKGKGKGKKGGKGKGEKTNPRGANGQPLRCDHCNSEKHLWRKCDAPGADDYRRKRATSGGKGYVTTEGNMSTGGAQPASSFSSALQHWQQLTGQPAASTATRHFFAMPSNMESQVDASKDDEKEYEDSYYPDVEEEGSRLCESHARPDLQEGVRRDCASSASWDMLSTPSEFVDIGNETIQMIEQAKARIIDDPDTEATLGEHRSNDEQIDSGTKPAGLKWFVGPVFERYDETRQVFLEATRIDGKECLLIDPGAYDNLVGDRWVMRMGALARQAGLEPTQRLMDQSIGVEGVGTNAQIAKEEVTMPGASKDERGKVHQISYKAPVVPDSDIPALWGKRSLKHNRAVVDMINNKLYLCGPGRVQFTPPPGTLTFNLEDSRSGHLLLPISHFFGNGMDKKARAKQEPATWHASTPVIVKPMIKDKAKEDEADSSTHGPSPATTSRPAAH</sequence>
<accession>A0ABN9X7S5</accession>
<evidence type="ECO:0000313" key="2">
    <source>
        <dbReference type="EMBL" id="CAK0893832.1"/>
    </source>
</evidence>